<comment type="similarity">
    <text evidence="2">Belongs to the ABC-2 integral membrane protein family.</text>
</comment>
<evidence type="ECO:0000313" key="10">
    <source>
        <dbReference type="EMBL" id="KSU50939.1"/>
    </source>
</evidence>
<dbReference type="InterPro" id="IPR051449">
    <property type="entry name" value="ABC-2_transporter_component"/>
</dbReference>
<reference evidence="10 12" key="1">
    <citation type="journal article" date="2015" name="Int. J. Syst. Evol. Microbiol.">
        <title>Exiguobacterium enclense sp. nov., isolated from sediment.</title>
        <authorList>
            <person name="Dastager S.G."/>
            <person name="Mawlankar R."/>
            <person name="Sonalkar V.V."/>
            <person name="Thorat M.N."/>
            <person name="Mual P."/>
            <person name="Verma A."/>
            <person name="Krishnamurthi S."/>
            <person name="Tang S.K."/>
            <person name="Li W.J."/>
        </authorList>
    </citation>
    <scope>NUCLEOTIDE SEQUENCE [LARGE SCALE GENOMIC DNA]</scope>
    <source>
        <strain evidence="10 12">NIO-1109</strain>
    </source>
</reference>
<dbReference type="GO" id="GO:0005886">
    <property type="term" value="C:plasma membrane"/>
    <property type="evidence" value="ECO:0007669"/>
    <property type="project" value="UniProtKB-SubCell"/>
</dbReference>
<feature type="transmembrane region" description="Helical" evidence="8">
    <location>
        <begin position="222"/>
        <end position="246"/>
    </location>
</feature>
<accession>A0A0V8GL03</accession>
<proteinExistence type="inferred from homology"/>
<feature type="transmembrane region" description="Helical" evidence="8">
    <location>
        <begin position="187"/>
        <end position="210"/>
    </location>
</feature>
<evidence type="ECO:0000313" key="12">
    <source>
        <dbReference type="Proteomes" id="UP000053797"/>
    </source>
</evidence>
<feature type="domain" description="ABC transmembrane type-2" evidence="9">
    <location>
        <begin position="108"/>
        <end position="334"/>
    </location>
</feature>
<feature type="transmembrane region" description="Helical" evidence="8">
    <location>
        <begin position="310"/>
        <end position="331"/>
    </location>
</feature>
<comment type="subcellular location">
    <subcellularLocation>
        <location evidence="1">Cell membrane</location>
        <topology evidence="1">Multi-pass membrane protein</topology>
    </subcellularLocation>
</comment>
<feature type="transmembrane region" description="Helical" evidence="8">
    <location>
        <begin position="20"/>
        <end position="37"/>
    </location>
</feature>
<feature type="transmembrane region" description="Helical" evidence="8">
    <location>
        <begin position="253"/>
        <end position="273"/>
    </location>
</feature>
<evidence type="ECO:0000313" key="11">
    <source>
        <dbReference type="EMBL" id="KTR27814.1"/>
    </source>
</evidence>
<keyword evidence="5 8" id="KW-0812">Transmembrane</keyword>
<name>A0A0V8GL03_9BACL</name>
<evidence type="ECO:0000256" key="7">
    <source>
        <dbReference type="ARBA" id="ARBA00023136"/>
    </source>
</evidence>
<evidence type="ECO:0000313" key="13">
    <source>
        <dbReference type="Proteomes" id="UP000072605"/>
    </source>
</evidence>
<dbReference type="Pfam" id="PF12698">
    <property type="entry name" value="ABC2_membrane_3"/>
    <property type="match status" value="1"/>
</dbReference>
<evidence type="ECO:0000256" key="8">
    <source>
        <dbReference type="SAM" id="Phobius"/>
    </source>
</evidence>
<reference evidence="11 13" key="2">
    <citation type="journal article" date="2016" name="Front. Microbiol.">
        <title>Genomic Resource of Rice Seed Associated Bacteria.</title>
        <authorList>
            <person name="Midha S."/>
            <person name="Bansal K."/>
            <person name="Sharma S."/>
            <person name="Kumar N."/>
            <person name="Patil P.P."/>
            <person name="Chaudhry V."/>
            <person name="Patil P.B."/>
        </authorList>
    </citation>
    <scope>NUCLEOTIDE SEQUENCE [LARGE SCALE GENOMIC DNA]</scope>
    <source>
        <strain evidence="11 13">RSA11</strain>
    </source>
</reference>
<sequence>MWQLARRVIRQTLNDKRSVGLILLAPLLIFTLIYFLLGNDDYTPVVAISQDVPAPVSQAIEKQDLTIKAYSGSDADAYLKDHETVDVVLDMKDNQLALNLSEPSTKSSKALREIQAGLATLQPTMQLETNYLYGDVDQSTFDALGFVFLSLFSFFFVFILSAMALVKERSGGTLERLMMTPIRQTDVIFGYTLGYSVFASIQAILVVLYATTVLDLPSEGSIIWVFLTMLGLAVVAVLFGATISIFAQSELQVVQLIPFTIIPQIFFSGLIPLDLIPYGLGNIGYITPIFYGASAIKEVLVYGNGWSSIWPYWLGLFLYGAALFLLNMLALNKYRGHQKRHG</sequence>
<evidence type="ECO:0000256" key="2">
    <source>
        <dbReference type="ARBA" id="ARBA00007783"/>
    </source>
</evidence>
<dbReference type="PANTHER" id="PTHR30294">
    <property type="entry name" value="MEMBRANE COMPONENT OF ABC TRANSPORTER YHHJ-RELATED"/>
    <property type="match status" value="1"/>
</dbReference>
<dbReference type="RefSeq" id="WP_058264964.1">
    <property type="nucleotide sequence ID" value="NZ_FMYN01000001.1"/>
</dbReference>
<dbReference type="Proteomes" id="UP000053797">
    <property type="component" value="Unassembled WGS sequence"/>
</dbReference>
<evidence type="ECO:0000259" key="9">
    <source>
        <dbReference type="PROSITE" id="PS51012"/>
    </source>
</evidence>
<gene>
    <name evidence="10" type="ORF">AS033_06040</name>
    <name evidence="11" type="ORF">RSA11_03880</name>
</gene>
<dbReference type="EMBL" id="LNQL01000001">
    <property type="protein sequence ID" value="KSU50939.1"/>
    <property type="molecule type" value="Genomic_DNA"/>
</dbReference>
<keyword evidence="4" id="KW-1003">Cell membrane</keyword>
<protein>
    <submittedName>
        <fullName evidence="10">ABC transporter</fullName>
    </submittedName>
</protein>
<dbReference type="PROSITE" id="PS51012">
    <property type="entry name" value="ABC_TM2"/>
    <property type="match status" value="1"/>
</dbReference>
<dbReference type="InterPro" id="IPR013525">
    <property type="entry name" value="ABC2_TM"/>
</dbReference>
<dbReference type="AlphaFoldDB" id="A0A0V8GL03"/>
<dbReference type="GO" id="GO:0140359">
    <property type="term" value="F:ABC-type transporter activity"/>
    <property type="evidence" value="ECO:0007669"/>
    <property type="project" value="InterPro"/>
</dbReference>
<evidence type="ECO:0000256" key="1">
    <source>
        <dbReference type="ARBA" id="ARBA00004651"/>
    </source>
</evidence>
<keyword evidence="3" id="KW-0813">Transport</keyword>
<evidence type="ECO:0000256" key="5">
    <source>
        <dbReference type="ARBA" id="ARBA00022692"/>
    </source>
</evidence>
<dbReference type="EMBL" id="LDQV01000012">
    <property type="protein sequence ID" value="KTR27814.1"/>
    <property type="molecule type" value="Genomic_DNA"/>
</dbReference>
<comment type="caution">
    <text evidence="10">The sequence shown here is derived from an EMBL/GenBank/DDBJ whole genome shotgun (WGS) entry which is preliminary data.</text>
</comment>
<dbReference type="OrthoDB" id="9776218at2"/>
<organism evidence="10 12">
    <name type="scientific">Exiguobacterium indicum</name>
    <dbReference type="NCBI Taxonomy" id="296995"/>
    <lineage>
        <taxon>Bacteria</taxon>
        <taxon>Bacillati</taxon>
        <taxon>Bacillota</taxon>
        <taxon>Bacilli</taxon>
        <taxon>Bacillales</taxon>
        <taxon>Bacillales Family XII. Incertae Sedis</taxon>
        <taxon>Exiguobacterium</taxon>
    </lineage>
</organism>
<feature type="transmembrane region" description="Helical" evidence="8">
    <location>
        <begin position="143"/>
        <end position="166"/>
    </location>
</feature>
<keyword evidence="6 8" id="KW-1133">Transmembrane helix</keyword>
<dbReference type="InterPro" id="IPR047817">
    <property type="entry name" value="ABC2_TM_bact-type"/>
</dbReference>
<dbReference type="Proteomes" id="UP000072605">
    <property type="component" value="Unassembled WGS sequence"/>
</dbReference>
<keyword evidence="7 8" id="KW-0472">Membrane</keyword>
<evidence type="ECO:0000256" key="3">
    <source>
        <dbReference type="ARBA" id="ARBA00022448"/>
    </source>
</evidence>
<dbReference type="PANTHER" id="PTHR30294:SF38">
    <property type="entry name" value="TRANSPORT PERMEASE PROTEIN"/>
    <property type="match status" value="1"/>
</dbReference>
<evidence type="ECO:0000256" key="6">
    <source>
        <dbReference type="ARBA" id="ARBA00022989"/>
    </source>
</evidence>
<evidence type="ECO:0000256" key="4">
    <source>
        <dbReference type="ARBA" id="ARBA00022475"/>
    </source>
</evidence>